<dbReference type="Gene3D" id="2.40.50.140">
    <property type="entry name" value="Nucleic acid-binding proteins"/>
    <property type="match status" value="1"/>
</dbReference>
<evidence type="ECO:0000313" key="5">
    <source>
        <dbReference type="Proteomes" id="UP000184334"/>
    </source>
</evidence>
<gene>
    <name evidence="4" type="ORF">SAMN02745164_00496</name>
</gene>
<dbReference type="PANTHER" id="PTHR10302">
    <property type="entry name" value="SINGLE-STRANDED DNA-BINDING PROTEIN"/>
    <property type="match status" value="1"/>
</dbReference>
<dbReference type="AlphaFoldDB" id="A0A1M4TSR2"/>
<sequence>MSYSFNRVILVGRLTRDPEIRMTTTGEKIANFDIAVDRGYGDNKTVDFIKIVAFNKRAEFTENYLKKGLLILVEGSLRINKWKDNNGNNRERAEIWANTLQFMESKKQQNVEIIEPEEPFGNIDEKVDLNSDDIPQFYPID</sequence>
<dbReference type="InterPro" id="IPR012340">
    <property type="entry name" value="NA-bd_OB-fold"/>
</dbReference>
<protein>
    <recommendedName>
        <fullName evidence="2 3">Single-stranded DNA-binding protein</fullName>
        <shortName evidence="2">SSB</shortName>
    </recommendedName>
</protein>
<evidence type="ECO:0000256" key="3">
    <source>
        <dbReference type="RuleBase" id="RU000524"/>
    </source>
</evidence>
<name>A0A1M4TSR2_MARH1</name>
<dbReference type="HAMAP" id="MF_00984">
    <property type="entry name" value="SSB"/>
    <property type="match status" value="1"/>
</dbReference>
<accession>A0A1M4TSR2</accession>
<dbReference type="PROSITE" id="PS50935">
    <property type="entry name" value="SSB"/>
    <property type="match status" value="1"/>
</dbReference>
<dbReference type="NCBIfam" id="TIGR00621">
    <property type="entry name" value="ssb"/>
    <property type="match status" value="1"/>
</dbReference>
<dbReference type="SUPFAM" id="SSF50249">
    <property type="entry name" value="Nucleic acid-binding proteins"/>
    <property type="match status" value="1"/>
</dbReference>
<keyword evidence="1 2" id="KW-0238">DNA-binding</keyword>
<comment type="subunit">
    <text evidence="2">Homotetramer.</text>
</comment>
<evidence type="ECO:0000256" key="2">
    <source>
        <dbReference type="HAMAP-Rule" id="MF_00984"/>
    </source>
</evidence>
<comment type="caution">
    <text evidence="4">The sequence shown here is derived from an EMBL/GenBank/DDBJ whole genome shotgun (WGS) entry which is preliminary data.</text>
</comment>
<dbReference type="GO" id="GO:0009295">
    <property type="term" value="C:nucleoid"/>
    <property type="evidence" value="ECO:0007669"/>
    <property type="project" value="TreeGrafter"/>
</dbReference>
<organism evidence="4 5">
    <name type="scientific">Marinitoga hydrogenitolerans (strain DSM 16785 / JCM 12826 / AT1271)</name>
    <dbReference type="NCBI Taxonomy" id="1122195"/>
    <lineage>
        <taxon>Bacteria</taxon>
        <taxon>Thermotogati</taxon>
        <taxon>Thermotogota</taxon>
        <taxon>Thermotogae</taxon>
        <taxon>Petrotogales</taxon>
        <taxon>Petrotogaceae</taxon>
        <taxon>Marinitoga</taxon>
    </lineage>
</organism>
<dbReference type="STRING" id="1122195.SAMN02745164_00496"/>
<dbReference type="PANTHER" id="PTHR10302:SF27">
    <property type="entry name" value="SINGLE-STRANDED DNA-BINDING PROTEIN"/>
    <property type="match status" value="1"/>
</dbReference>
<dbReference type="GO" id="GO:0003697">
    <property type="term" value="F:single-stranded DNA binding"/>
    <property type="evidence" value="ECO:0007669"/>
    <property type="project" value="UniProtKB-UniRule"/>
</dbReference>
<dbReference type="InterPro" id="IPR011344">
    <property type="entry name" value="ssDNA-bd"/>
</dbReference>
<evidence type="ECO:0000256" key="1">
    <source>
        <dbReference type="ARBA" id="ARBA00023125"/>
    </source>
</evidence>
<keyword evidence="5" id="KW-1185">Reference proteome</keyword>
<dbReference type="OrthoDB" id="9809878at2"/>
<dbReference type="EMBL" id="FQUI01000005">
    <property type="protein sequence ID" value="SHE47446.1"/>
    <property type="molecule type" value="Genomic_DNA"/>
</dbReference>
<dbReference type="RefSeq" id="WP_072863108.1">
    <property type="nucleotide sequence ID" value="NZ_FQUI01000005.1"/>
</dbReference>
<evidence type="ECO:0000313" key="4">
    <source>
        <dbReference type="EMBL" id="SHE47446.1"/>
    </source>
</evidence>
<dbReference type="CDD" id="cd04496">
    <property type="entry name" value="SSB_OBF"/>
    <property type="match status" value="1"/>
</dbReference>
<dbReference type="Proteomes" id="UP000184334">
    <property type="component" value="Unassembled WGS sequence"/>
</dbReference>
<dbReference type="Pfam" id="PF00436">
    <property type="entry name" value="SSB"/>
    <property type="match status" value="1"/>
</dbReference>
<proteinExistence type="inferred from homology"/>
<dbReference type="GO" id="GO:0006260">
    <property type="term" value="P:DNA replication"/>
    <property type="evidence" value="ECO:0007669"/>
    <property type="project" value="InterPro"/>
</dbReference>
<comment type="caution">
    <text evidence="2">Lacks conserved residue(s) required for the propagation of feature annotation.</text>
</comment>
<reference evidence="4" key="1">
    <citation type="submission" date="2016-11" db="EMBL/GenBank/DDBJ databases">
        <authorList>
            <person name="Varghese N."/>
            <person name="Submissions S."/>
        </authorList>
    </citation>
    <scope>NUCLEOTIDE SEQUENCE [LARGE SCALE GENOMIC DNA]</scope>
    <source>
        <strain evidence="4">DSM 16785</strain>
    </source>
</reference>
<dbReference type="InterPro" id="IPR000424">
    <property type="entry name" value="Primosome_PriB/ssb"/>
</dbReference>